<reference evidence="2 3" key="1">
    <citation type="journal article" date="2018" name="Science">
        <title>The opium poppy genome and morphinan production.</title>
        <authorList>
            <person name="Guo L."/>
            <person name="Winzer T."/>
            <person name="Yang X."/>
            <person name="Li Y."/>
            <person name="Ning Z."/>
            <person name="He Z."/>
            <person name="Teodor R."/>
            <person name="Lu Y."/>
            <person name="Bowser T.A."/>
            <person name="Graham I.A."/>
            <person name="Ye K."/>
        </authorList>
    </citation>
    <scope>NUCLEOTIDE SEQUENCE [LARGE SCALE GENOMIC DNA]</scope>
    <source>
        <strain evidence="3">cv. HN1</strain>
        <tissue evidence="2">Leaves</tissue>
    </source>
</reference>
<proteinExistence type="predicted"/>
<evidence type="ECO:0000313" key="3">
    <source>
        <dbReference type="Proteomes" id="UP000316621"/>
    </source>
</evidence>
<dbReference type="Gramene" id="RZC49750">
    <property type="protein sequence ID" value="RZC49750"/>
    <property type="gene ID" value="C5167_018179"/>
</dbReference>
<feature type="compositionally biased region" description="Acidic residues" evidence="1">
    <location>
        <begin position="59"/>
        <end position="68"/>
    </location>
</feature>
<evidence type="ECO:0000313" key="2">
    <source>
        <dbReference type="EMBL" id="RZC49750.1"/>
    </source>
</evidence>
<dbReference type="EMBL" id="CM010716">
    <property type="protein sequence ID" value="RZC49750.1"/>
    <property type="molecule type" value="Genomic_DNA"/>
</dbReference>
<protein>
    <submittedName>
        <fullName evidence="2">Uncharacterized protein</fullName>
    </submittedName>
</protein>
<evidence type="ECO:0000256" key="1">
    <source>
        <dbReference type="SAM" id="MobiDB-lite"/>
    </source>
</evidence>
<gene>
    <name evidence="2" type="ORF">C5167_018179</name>
</gene>
<name>A0A4Y7IPM3_PAPSO</name>
<keyword evidence="3" id="KW-1185">Reference proteome</keyword>
<dbReference type="AlphaFoldDB" id="A0A4Y7IPM3"/>
<organism evidence="2 3">
    <name type="scientific">Papaver somniferum</name>
    <name type="common">Opium poppy</name>
    <dbReference type="NCBI Taxonomy" id="3469"/>
    <lineage>
        <taxon>Eukaryota</taxon>
        <taxon>Viridiplantae</taxon>
        <taxon>Streptophyta</taxon>
        <taxon>Embryophyta</taxon>
        <taxon>Tracheophyta</taxon>
        <taxon>Spermatophyta</taxon>
        <taxon>Magnoliopsida</taxon>
        <taxon>Ranunculales</taxon>
        <taxon>Papaveraceae</taxon>
        <taxon>Papaveroideae</taxon>
        <taxon>Papaver</taxon>
    </lineage>
</organism>
<feature type="region of interest" description="Disordered" evidence="1">
    <location>
        <begin position="53"/>
        <end position="77"/>
    </location>
</feature>
<sequence>MELIFGSVVSCAPRHLSASKLAQYENNVAICKEVTPEVKQFFIAYIQKLENDKEKCEESGDQNGDEDELGTREKLMRDALKGTKTPNTLSTYFKKPERDDACKAICDFFMRMPCHLM</sequence>
<accession>A0A4Y7IPM3</accession>
<dbReference type="Proteomes" id="UP000316621">
    <property type="component" value="Chromosome 2"/>
</dbReference>